<organism evidence="1 2">
    <name type="scientific">Dyadobacter jiangsuensis</name>
    <dbReference type="NCBI Taxonomy" id="1591085"/>
    <lineage>
        <taxon>Bacteria</taxon>
        <taxon>Pseudomonadati</taxon>
        <taxon>Bacteroidota</taxon>
        <taxon>Cytophagia</taxon>
        <taxon>Cytophagales</taxon>
        <taxon>Spirosomataceae</taxon>
        <taxon>Dyadobacter</taxon>
    </lineage>
</organism>
<dbReference type="AlphaFoldDB" id="A0A2P8G196"/>
<name>A0A2P8G196_9BACT</name>
<keyword evidence="2" id="KW-1185">Reference proteome</keyword>
<dbReference type="Proteomes" id="UP000241964">
    <property type="component" value="Unassembled WGS sequence"/>
</dbReference>
<evidence type="ECO:0000313" key="1">
    <source>
        <dbReference type="EMBL" id="PSL27744.1"/>
    </source>
</evidence>
<evidence type="ECO:0000313" key="2">
    <source>
        <dbReference type="Proteomes" id="UP000241964"/>
    </source>
</evidence>
<protein>
    <submittedName>
        <fullName evidence="1">Uncharacterized protein</fullName>
    </submittedName>
</protein>
<reference evidence="1 2" key="1">
    <citation type="submission" date="2018-03" db="EMBL/GenBank/DDBJ databases">
        <title>Genomic Encyclopedia of Archaeal and Bacterial Type Strains, Phase II (KMG-II): from individual species to whole genera.</title>
        <authorList>
            <person name="Goeker M."/>
        </authorList>
    </citation>
    <scope>NUCLEOTIDE SEQUENCE [LARGE SCALE GENOMIC DNA]</scope>
    <source>
        <strain evidence="1 2">DSM 29057</strain>
    </source>
</reference>
<comment type="caution">
    <text evidence="1">The sequence shown here is derived from an EMBL/GenBank/DDBJ whole genome shotgun (WGS) entry which is preliminary data.</text>
</comment>
<sequence length="102" mass="11867">MTKLFFRMFIPALTHSKIERVLVPRFHRPILRLGEKSEEMGKRGELNNDQVVSAVKYLKDNGEDITIEQAEKMLESMQHLVTLAINQYFRKASDSKRNSSTK</sequence>
<accession>A0A2P8G196</accession>
<proteinExistence type="predicted"/>
<dbReference type="EMBL" id="PYAS01000007">
    <property type="protein sequence ID" value="PSL27744.1"/>
    <property type="molecule type" value="Genomic_DNA"/>
</dbReference>
<dbReference type="RefSeq" id="WP_229210983.1">
    <property type="nucleotide sequence ID" value="NZ_PYAS01000007.1"/>
</dbReference>
<gene>
    <name evidence="1" type="ORF">CLV60_1078</name>
</gene>